<evidence type="ECO:0000256" key="2">
    <source>
        <dbReference type="ARBA" id="ARBA00010991"/>
    </source>
</evidence>
<reference evidence="6 7" key="1">
    <citation type="journal article" date="2016" name="Sci. Rep.">
        <title>Peltaster fructicola genome reveals evolution from an invasive phytopathogen to an ectophytic parasite.</title>
        <authorList>
            <person name="Xu C."/>
            <person name="Chen H."/>
            <person name="Gleason M.L."/>
            <person name="Xu J.R."/>
            <person name="Liu H."/>
            <person name="Zhang R."/>
            <person name="Sun G."/>
        </authorList>
    </citation>
    <scope>NUCLEOTIDE SEQUENCE [LARGE SCALE GENOMIC DNA]</scope>
    <source>
        <strain evidence="6 7">LNHT1506</strain>
    </source>
</reference>
<dbReference type="Gene3D" id="3.70.10.10">
    <property type="match status" value="1"/>
</dbReference>
<comment type="subcellular location">
    <subcellularLocation>
        <location evidence="1">Nucleus</location>
    </subcellularLocation>
</comment>
<name>A0A6H0XQQ1_9PEZI</name>
<dbReference type="GO" id="GO:0030896">
    <property type="term" value="C:checkpoint clamp complex"/>
    <property type="evidence" value="ECO:0007669"/>
    <property type="project" value="TreeGrafter"/>
</dbReference>
<dbReference type="InterPro" id="IPR046938">
    <property type="entry name" value="DNA_clamp_sf"/>
</dbReference>
<evidence type="ECO:0000256" key="5">
    <source>
        <dbReference type="ARBA" id="ARBA00023242"/>
    </source>
</evidence>
<dbReference type="GO" id="GO:0006281">
    <property type="term" value="P:DNA repair"/>
    <property type="evidence" value="ECO:0007669"/>
    <property type="project" value="UniProtKB-KW"/>
</dbReference>
<organism evidence="6 7">
    <name type="scientific">Peltaster fructicola</name>
    <dbReference type="NCBI Taxonomy" id="286661"/>
    <lineage>
        <taxon>Eukaryota</taxon>
        <taxon>Fungi</taxon>
        <taxon>Dikarya</taxon>
        <taxon>Ascomycota</taxon>
        <taxon>Pezizomycotina</taxon>
        <taxon>Dothideomycetes</taxon>
        <taxon>Dothideomycetes incertae sedis</taxon>
        <taxon>Peltaster</taxon>
    </lineage>
</organism>
<dbReference type="AlphaFoldDB" id="A0A6H0XQQ1"/>
<dbReference type="PANTHER" id="PTHR10870:SF0">
    <property type="entry name" value="CELL CYCLE CHECKPOINT PROTEIN RAD1"/>
    <property type="match status" value="1"/>
</dbReference>
<dbReference type="OrthoDB" id="337581at2759"/>
<proteinExistence type="inferred from homology"/>
<dbReference type="PANTHER" id="PTHR10870">
    <property type="entry name" value="CELL CYCLE CHECKPOINT PROTEIN RAD1"/>
    <property type="match status" value="1"/>
</dbReference>
<dbReference type="SUPFAM" id="SSF55979">
    <property type="entry name" value="DNA clamp"/>
    <property type="match status" value="1"/>
</dbReference>
<dbReference type="Pfam" id="PF02144">
    <property type="entry name" value="Rad1"/>
    <property type="match status" value="1"/>
</dbReference>
<dbReference type="PRINTS" id="PR01245">
    <property type="entry name" value="RAD1REC1"/>
</dbReference>
<dbReference type="Proteomes" id="UP000503462">
    <property type="component" value="Chromosome 2"/>
</dbReference>
<dbReference type="GO" id="GO:0000077">
    <property type="term" value="P:DNA damage checkpoint signaling"/>
    <property type="evidence" value="ECO:0007669"/>
    <property type="project" value="InterPro"/>
</dbReference>
<evidence type="ECO:0000256" key="3">
    <source>
        <dbReference type="ARBA" id="ARBA00022763"/>
    </source>
</evidence>
<dbReference type="EMBL" id="CP051140">
    <property type="protein sequence ID" value="QIW97032.1"/>
    <property type="molecule type" value="Genomic_DNA"/>
</dbReference>
<keyword evidence="3" id="KW-0227">DNA damage</keyword>
<evidence type="ECO:0000256" key="4">
    <source>
        <dbReference type="ARBA" id="ARBA00023204"/>
    </source>
</evidence>
<evidence type="ECO:0000256" key="1">
    <source>
        <dbReference type="ARBA" id="ARBA00004123"/>
    </source>
</evidence>
<comment type="similarity">
    <text evidence="2">Belongs to the rad1 family.</text>
</comment>
<gene>
    <name evidence="6" type="ORF">AMS68_002550</name>
</gene>
<evidence type="ECO:0000313" key="7">
    <source>
        <dbReference type="Proteomes" id="UP000503462"/>
    </source>
</evidence>
<keyword evidence="7" id="KW-1185">Reference proteome</keyword>
<protein>
    <recommendedName>
        <fullName evidence="8">DNA repair exonuclease rad1</fullName>
    </recommendedName>
</protein>
<keyword evidence="4" id="KW-0234">DNA repair</keyword>
<evidence type="ECO:0000313" key="6">
    <source>
        <dbReference type="EMBL" id="QIW97032.1"/>
    </source>
</evidence>
<evidence type="ECO:0008006" key="8">
    <source>
        <dbReference type="Google" id="ProtNLM"/>
    </source>
</evidence>
<accession>A0A6H0XQQ1</accession>
<sequence length="329" mass="34881">MANPPLFNAVSSSARQLLLLLRCLPPSSKAHVRLSPEGLRISTEEGSALEAFVFVEKALFASYTYNTAGGEGVEHEAPIFQVNLNALIETLNIFTLSDMPAPKQSATTEAYAAHRLNRHAGINAFSSSAFGMNGICTLTYEYEGAPLSVHMSDAGVATTCDLTTYSAMTVEDIPFSRDAIALKTIMRSSFMLDAMTELSSLNPAYLTLMASPARSGHSGLSLSVSGGLGSANVDFVADTLAEEPIIETFTCPNKITASFRFALVRSAQRAMSTASKLSLRLDEDGVLSMQFLVELEGHGAGSGVAFIDFKVVPLVEGEADGESSADEAV</sequence>
<keyword evidence="5" id="KW-0539">Nucleus</keyword>
<dbReference type="InterPro" id="IPR003021">
    <property type="entry name" value="Rad1_Rec1_Rad17"/>
</dbReference>